<sequence>MKTLSTDGRQKVTDIAARYNLQPQTVESLLKAIIRGNGTMAQFDLPELGGQGQWMKGGMTMVGDMFNASLRSTVDKLCNELADLVTSSVVFTDDDTSAVPNKSVAAPDIRADNTWPTVFGSPTSTGSQNNFRYAYFATVHRLVIEENGKRTIYDTLHHHITGVSQQQGVSDAYHFTSREGIVDLNALKKVSDPDAPKQSTPEMTYDVNSTAGPHSQDRSPQDIVMATIEKLNILFEKGQITEEEFTAKKQEMLSRL</sequence>
<dbReference type="InterPro" id="IPR018649">
    <property type="entry name" value="SHOCT"/>
</dbReference>
<evidence type="ECO:0000259" key="2">
    <source>
        <dbReference type="Pfam" id="PF09851"/>
    </source>
</evidence>
<feature type="compositionally biased region" description="Polar residues" evidence="1">
    <location>
        <begin position="197"/>
        <end position="213"/>
    </location>
</feature>
<evidence type="ECO:0000256" key="1">
    <source>
        <dbReference type="SAM" id="MobiDB-lite"/>
    </source>
</evidence>
<feature type="region of interest" description="Disordered" evidence="1">
    <location>
        <begin position="190"/>
        <end position="220"/>
    </location>
</feature>
<evidence type="ECO:0000313" key="4">
    <source>
        <dbReference type="Proteomes" id="UP000198748"/>
    </source>
</evidence>
<organism evidence="3 4">
    <name type="scientific">Dyadobacter soli</name>
    <dbReference type="NCBI Taxonomy" id="659014"/>
    <lineage>
        <taxon>Bacteria</taxon>
        <taxon>Pseudomonadati</taxon>
        <taxon>Bacteroidota</taxon>
        <taxon>Cytophagia</taxon>
        <taxon>Cytophagales</taxon>
        <taxon>Spirosomataceae</taxon>
        <taxon>Dyadobacter</taxon>
    </lineage>
</organism>
<dbReference type="STRING" id="659014.SAMN04487996_12982"/>
<name>A0A1G8A1G6_9BACT</name>
<proteinExistence type="predicted"/>
<dbReference type="Proteomes" id="UP000198748">
    <property type="component" value="Unassembled WGS sequence"/>
</dbReference>
<keyword evidence="4" id="KW-1185">Reference proteome</keyword>
<dbReference type="EMBL" id="FNAN01000029">
    <property type="protein sequence ID" value="SDH14815.1"/>
    <property type="molecule type" value="Genomic_DNA"/>
</dbReference>
<gene>
    <name evidence="3" type="ORF">SAMN04487996_12982</name>
</gene>
<dbReference type="OrthoDB" id="1778949at2"/>
<dbReference type="RefSeq" id="WP_090157446.1">
    <property type="nucleotide sequence ID" value="NZ_FNAN01000029.1"/>
</dbReference>
<accession>A0A1G8A1G6</accession>
<dbReference type="Pfam" id="PF09851">
    <property type="entry name" value="SHOCT"/>
    <property type="match status" value="1"/>
</dbReference>
<reference evidence="4" key="1">
    <citation type="submission" date="2016-10" db="EMBL/GenBank/DDBJ databases">
        <authorList>
            <person name="Varghese N."/>
            <person name="Submissions S."/>
        </authorList>
    </citation>
    <scope>NUCLEOTIDE SEQUENCE [LARGE SCALE GENOMIC DNA]</scope>
    <source>
        <strain evidence="4">DSM 25329</strain>
    </source>
</reference>
<evidence type="ECO:0000313" key="3">
    <source>
        <dbReference type="EMBL" id="SDH14815.1"/>
    </source>
</evidence>
<dbReference type="AlphaFoldDB" id="A0A1G8A1G6"/>
<feature type="domain" description="SHOCT" evidence="2">
    <location>
        <begin position="227"/>
        <end position="253"/>
    </location>
</feature>
<protein>
    <submittedName>
        <fullName evidence="3">Short C-terminal domain-containing protein</fullName>
    </submittedName>
</protein>